<keyword evidence="2" id="KW-1133">Transmembrane helix</keyword>
<feature type="transmembrane region" description="Helical" evidence="2">
    <location>
        <begin position="59"/>
        <end position="78"/>
    </location>
</feature>
<evidence type="ECO:0000313" key="4">
    <source>
        <dbReference type="Proteomes" id="UP000054988"/>
    </source>
</evidence>
<evidence type="ECO:0000256" key="2">
    <source>
        <dbReference type="SAM" id="Phobius"/>
    </source>
</evidence>
<dbReference type="Proteomes" id="UP000054988">
    <property type="component" value="Unassembled WGS sequence"/>
</dbReference>
<name>A0A0W0G189_MONRR</name>
<keyword evidence="2" id="KW-0812">Transmembrane</keyword>
<feature type="transmembrane region" description="Helical" evidence="2">
    <location>
        <begin position="237"/>
        <end position="257"/>
    </location>
</feature>
<dbReference type="AlphaFoldDB" id="A0A0W0G189"/>
<sequence>MSNSSVTEEDIAPFDTITAILVLPMTNLTVMLYVYGVYTVLFIISLRLLIRRRDRQNRILYIFFTIALFTFTTALNTVNTFSYAEQATRMFTFTKNQDWASFLAYLHHDNTKTIILGFELVLPLCLVITADLMLLYRCYVIWGSSKRIAFPLIFLMFSLTICEIVASALQVIGGNNATNPARWRLYVQGATIDEAFWVANMGINIILTLLTAGRIWWISREARKHLGPASKIKYNMVVAVILESGIIYPIFLIAATVVDRLANPDHHNSAPFSVWNVTYQVTGIAPTLIIIRAAGGKTIEHTSMKQTLSGLHFANGAGAGSGDSDTRSRVQTVDVEANPSAERMKNLGEENAA</sequence>
<feature type="transmembrane region" description="Helical" evidence="2">
    <location>
        <begin position="30"/>
        <end position="50"/>
    </location>
</feature>
<organism evidence="3 4">
    <name type="scientific">Moniliophthora roreri</name>
    <name type="common">Frosty pod rot fungus</name>
    <name type="synonym">Monilia roreri</name>
    <dbReference type="NCBI Taxonomy" id="221103"/>
    <lineage>
        <taxon>Eukaryota</taxon>
        <taxon>Fungi</taxon>
        <taxon>Dikarya</taxon>
        <taxon>Basidiomycota</taxon>
        <taxon>Agaricomycotina</taxon>
        <taxon>Agaricomycetes</taxon>
        <taxon>Agaricomycetidae</taxon>
        <taxon>Agaricales</taxon>
        <taxon>Marasmiineae</taxon>
        <taxon>Marasmiaceae</taxon>
        <taxon>Moniliophthora</taxon>
    </lineage>
</organism>
<gene>
    <name evidence="3" type="ORF">WG66_5117</name>
</gene>
<feature type="transmembrane region" description="Helical" evidence="2">
    <location>
        <begin position="277"/>
        <end position="295"/>
    </location>
</feature>
<accession>A0A0W0G189</accession>
<proteinExistence type="predicted"/>
<dbReference type="EMBL" id="LATX01001353">
    <property type="protein sequence ID" value="KTB42307.1"/>
    <property type="molecule type" value="Genomic_DNA"/>
</dbReference>
<reference evidence="3 4" key="1">
    <citation type="submission" date="2015-12" db="EMBL/GenBank/DDBJ databases">
        <title>Draft genome sequence of Moniliophthora roreri, the causal agent of frosty pod rot of cacao.</title>
        <authorList>
            <person name="Aime M.C."/>
            <person name="Diaz-Valderrama J.R."/>
            <person name="Kijpornyongpan T."/>
            <person name="Phillips-Mora W."/>
        </authorList>
    </citation>
    <scope>NUCLEOTIDE SEQUENCE [LARGE SCALE GENOMIC DNA]</scope>
    <source>
        <strain evidence="3 4">MCA 2952</strain>
    </source>
</reference>
<evidence type="ECO:0000256" key="1">
    <source>
        <dbReference type="SAM" id="MobiDB-lite"/>
    </source>
</evidence>
<feature type="region of interest" description="Disordered" evidence="1">
    <location>
        <begin position="319"/>
        <end position="353"/>
    </location>
</feature>
<feature type="transmembrane region" description="Helical" evidence="2">
    <location>
        <begin position="148"/>
        <end position="172"/>
    </location>
</feature>
<feature type="compositionally biased region" description="Basic and acidic residues" evidence="1">
    <location>
        <begin position="342"/>
        <end position="353"/>
    </location>
</feature>
<evidence type="ECO:0000313" key="3">
    <source>
        <dbReference type="EMBL" id="KTB42307.1"/>
    </source>
</evidence>
<comment type="caution">
    <text evidence="3">The sequence shown here is derived from an EMBL/GenBank/DDBJ whole genome shotgun (WGS) entry which is preliminary data.</text>
</comment>
<keyword evidence="2" id="KW-0472">Membrane</keyword>
<protein>
    <submittedName>
        <fullName evidence="3">Uncharacterized protein</fullName>
    </submittedName>
</protein>
<feature type="transmembrane region" description="Helical" evidence="2">
    <location>
        <begin position="195"/>
        <end position="217"/>
    </location>
</feature>
<feature type="transmembrane region" description="Helical" evidence="2">
    <location>
        <begin position="114"/>
        <end position="136"/>
    </location>
</feature>